<comment type="caution">
    <text evidence="1">The sequence shown here is derived from an EMBL/GenBank/DDBJ whole genome shotgun (WGS) entry which is preliminary data.</text>
</comment>
<protein>
    <submittedName>
        <fullName evidence="1">Uncharacterized protein</fullName>
    </submittedName>
</protein>
<dbReference type="EMBL" id="BARW01002049">
    <property type="protein sequence ID" value="GAI66824.1"/>
    <property type="molecule type" value="Genomic_DNA"/>
</dbReference>
<organism evidence="1">
    <name type="scientific">marine sediment metagenome</name>
    <dbReference type="NCBI Taxonomy" id="412755"/>
    <lineage>
        <taxon>unclassified sequences</taxon>
        <taxon>metagenomes</taxon>
        <taxon>ecological metagenomes</taxon>
    </lineage>
</organism>
<dbReference type="AlphaFoldDB" id="X1SGB2"/>
<name>X1SGB2_9ZZZZ</name>
<sequence>MSVWLIGIVGGMIERVSFASALPERVPPISDFGGADTFGGWCYDDKGVDIYAEVVNSADYGLDAGCGLGDWTAFAYSVAARVLVVPASQG</sequence>
<reference evidence="1" key="1">
    <citation type="journal article" date="2014" name="Front. Microbiol.">
        <title>High frequency of phylogenetically diverse reductive dehalogenase-homologous genes in deep subseafloor sedimentary metagenomes.</title>
        <authorList>
            <person name="Kawai M."/>
            <person name="Futagami T."/>
            <person name="Toyoda A."/>
            <person name="Takaki Y."/>
            <person name="Nishi S."/>
            <person name="Hori S."/>
            <person name="Arai W."/>
            <person name="Tsubouchi T."/>
            <person name="Morono Y."/>
            <person name="Uchiyama I."/>
            <person name="Ito T."/>
            <person name="Fujiyama A."/>
            <person name="Inagaki F."/>
            <person name="Takami H."/>
        </authorList>
    </citation>
    <scope>NUCLEOTIDE SEQUENCE</scope>
    <source>
        <strain evidence="1">Expedition CK06-06</strain>
    </source>
</reference>
<accession>X1SGB2</accession>
<evidence type="ECO:0000313" key="1">
    <source>
        <dbReference type="EMBL" id="GAI66824.1"/>
    </source>
</evidence>
<proteinExistence type="predicted"/>
<gene>
    <name evidence="1" type="ORF">S12H4_05990</name>
</gene>